<dbReference type="AlphaFoldDB" id="A0A1X7V601"/>
<proteinExistence type="predicted"/>
<feature type="region of interest" description="Disordered" evidence="1">
    <location>
        <begin position="1"/>
        <end position="30"/>
    </location>
</feature>
<dbReference type="OrthoDB" id="10070555at2759"/>
<dbReference type="EnsemblMetazoa" id="XM_019995167.1">
    <property type="protein sequence ID" value="XP_019850726.1"/>
    <property type="gene ID" value="LOC109581229"/>
</dbReference>
<dbReference type="EnsemblMetazoa" id="Aqu2.1.34942_001">
    <property type="protein sequence ID" value="Aqu2.1.34942_001"/>
    <property type="gene ID" value="Aqu2.1.34942"/>
</dbReference>
<feature type="compositionally biased region" description="Basic and acidic residues" evidence="1">
    <location>
        <begin position="529"/>
        <end position="553"/>
    </location>
</feature>
<evidence type="ECO:0000313" key="2">
    <source>
        <dbReference type="EnsemblMetazoa" id="Aqu2.1.34942_001"/>
    </source>
</evidence>
<keyword evidence="3" id="KW-1185">Reference proteome</keyword>
<feature type="region of interest" description="Disordered" evidence="1">
    <location>
        <begin position="81"/>
        <end position="103"/>
    </location>
</feature>
<protein>
    <submittedName>
        <fullName evidence="2">Uncharacterized protein</fullName>
    </submittedName>
</protein>
<gene>
    <name evidence="2" type="primary">109581229</name>
</gene>
<reference evidence="3" key="1">
    <citation type="journal article" date="2010" name="Nature">
        <title>The Amphimedon queenslandica genome and the evolution of animal complexity.</title>
        <authorList>
            <person name="Srivastava M."/>
            <person name="Simakov O."/>
            <person name="Chapman J."/>
            <person name="Fahey B."/>
            <person name="Gauthier M.E."/>
            <person name="Mitros T."/>
            <person name="Richards G.S."/>
            <person name="Conaco C."/>
            <person name="Dacre M."/>
            <person name="Hellsten U."/>
            <person name="Larroux C."/>
            <person name="Putnam N.H."/>
            <person name="Stanke M."/>
            <person name="Adamska M."/>
            <person name="Darling A."/>
            <person name="Degnan S.M."/>
            <person name="Oakley T.H."/>
            <person name="Plachetzki D.C."/>
            <person name="Zhai Y."/>
            <person name="Adamski M."/>
            <person name="Calcino A."/>
            <person name="Cummins S.F."/>
            <person name="Goodstein D.M."/>
            <person name="Harris C."/>
            <person name="Jackson D.J."/>
            <person name="Leys S.P."/>
            <person name="Shu S."/>
            <person name="Woodcroft B.J."/>
            <person name="Vervoort M."/>
            <person name="Kosik K.S."/>
            <person name="Manning G."/>
            <person name="Degnan B.M."/>
            <person name="Rokhsar D.S."/>
        </authorList>
    </citation>
    <scope>NUCLEOTIDE SEQUENCE [LARGE SCALE GENOMIC DNA]</scope>
</reference>
<organism evidence="2">
    <name type="scientific">Amphimedon queenslandica</name>
    <name type="common">Sponge</name>
    <dbReference type="NCBI Taxonomy" id="400682"/>
    <lineage>
        <taxon>Eukaryota</taxon>
        <taxon>Metazoa</taxon>
        <taxon>Porifera</taxon>
        <taxon>Demospongiae</taxon>
        <taxon>Heteroscleromorpha</taxon>
        <taxon>Haplosclerida</taxon>
        <taxon>Niphatidae</taxon>
        <taxon>Amphimedon</taxon>
    </lineage>
</organism>
<accession>A0A1X7V601</accession>
<evidence type="ECO:0000313" key="3">
    <source>
        <dbReference type="Proteomes" id="UP000007879"/>
    </source>
</evidence>
<feature type="region of interest" description="Disordered" evidence="1">
    <location>
        <begin position="529"/>
        <end position="562"/>
    </location>
</feature>
<dbReference type="eggNOG" id="ENOG502RX7X">
    <property type="taxonomic scope" value="Eukaryota"/>
</dbReference>
<dbReference type="KEGG" id="aqu:109581229"/>
<dbReference type="Proteomes" id="UP000007879">
    <property type="component" value="Unassembled WGS sequence"/>
</dbReference>
<feature type="region of interest" description="Disordered" evidence="1">
    <location>
        <begin position="182"/>
        <end position="204"/>
    </location>
</feature>
<dbReference type="InParanoid" id="A0A1X7V601"/>
<reference evidence="2" key="2">
    <citation type="submission" date="2017-05" db="UniProtKB">
        <authorList>
            <consortium name="EnsemblMetazoa"/>
        </authorList>
    </citation>
    <scope>IDENTIFICATION</scope>
</reference>
<sequence length="562" mass="66069">MAAYRTSSSANPSLSYHDSDPRCNPNATRGDYTGPMYADVITELKKKSFATRKDSMINVPFQMAPMQSCLQQPQQNIGIIRSPRSKEQATTTPLKLRDKAQKSLDESQKRLKAIEDHMWQHRQEERNLRRAENDIIRQQKHMQTSLKQFENKIVKRQAEETTTLLEKEAKFSGYWQKDLHDKNEATKEKIQSKQETRQKLNEARNKYTKNSNELSWRYRSLMDSLSQKKAEMEDLSKQFEALLREKEEEQLHMKQQLASLAISLNMEAQKKRKLESDTQQQTTQSALKSIADTQAKEKALQTEEKAKIKAEANFVEQQRGLEQSLDEKNKGFKSHQRSEGHNLANVRTHLKETMENQHYMQQEMDHIQLSILSDNIRERVDAANSRRDKRLNNFQRRVKEKNMTKLQDWATRTITKDNDEKLKERQEKLTQLSKLVSHHDTVEHSLFSQAREADSQIKRQGQTVSKLQYELETLKKTNARKIKEMTVAAARAEMELHHKILRESAEFSKAINVREETIRTFTKYKNRNKEDRRMLDDEKKEHDRRVRIADRSQLESSTVKSN</sequence>
<feature type="compositionally biased region" description="Polar residues" evidence="1">
    <location>
        <begin position="1"/>
        <end position="16"/>
    </location>
</feature>
<evidence type="ECO:0000256" key="1">
    <source>
        <dbReference type="SAM" id="MobiDB-lite"/>
    </source>
</evidence>
<name>A0A1X7V601_AMPQE</name>